<proteinExistence type="predicted"/>
<dbReference type="InterPro" id="IPR050235">
    <property type="entry name" value="CK1_Ser-Thr_kinase"/>
</dbReference>
<evidence type="ECO:0000256" key="8">
    <source>
        <dbReference type="PROSITE-ProRule" id="PRU10141"/>
    </source>
</evidence>
<feature type="repeat" description="ANK" evidence="7">
    <location>
        <begin position="394"/>
        <end position="426"/>
    </location>
</feature>
<evidence type="ECO:0000256" key="5">
    <source>
        <dbReference type="ARBA" id="ARBA00022777"/>
    </source>
</evidence>
<feature type="domain" description="Protein kinase" evidence="10">
    <location>
        <begin position="26"/>
        <end position="285"/>
    </location>
</feature>
<comment type="caution">
    <text evidence="11">The sequence shown here is derived from an EMBL/GenBank/DDBJ whole genome shotgun (WGS) entry which is preliminary data.</text>
</comment>
<dbReference type="InterPro" id="IPR002110">
    <property type="entry name" value="Ankyrin_rpt"/>
</dbReference>
<evidence type="ECO:0000256" key="7">
    <source>
        <dbReference type="PROSITE-ProRule" id="PRU00023"/>
    </source>
</evidence>
<keyword evidence="5" id="KW-0418">Kinase</keyword>
<dbReference type="SMART" id="SM00220">
    <property type="entry name" value="S_TKc"/>
    <property type="match status" value="1"/>
</dbReference>
<feature type="compositionally biased region" description="Polar residues" evidence="9">
    <location>
        <begin position="353"/>
        <end position="363"/>
    </location>
</feature>
<keyword evidence="7" id="KW-0040">ANK repeat</keyword>
<evidence type="ECO:0000256" key="4">
    <source>
        <dbReference type="ARBA" id="ARBA00022741"/>
    </source>
</evidence>
<dbReference type="AlphaFoldDB" id="A0A819C8Z9"/>
<dbReference type="Pfam" id="PF12796">
    <property type="entry name" value="Ank_2"/>
    <property type="match status" value="1"/>
</dbReference>
<dbReference type="PROSITE" id="PS00107">
    <property type="entry name" value="PROTEIN_KINASE_ATP"/>
    <property type="match status" value="1"/>
</dbReference>
<dbReference type="SMART" id="SM00248">
    <property type="entry name" value="ANK"/>
    <property type="match status" value="1"/>
</dbReference>
<organism evidence="11 12">
    <name type="scientific">Rotaria magnacalcarata</name>
    <dbReference type="NCBI Taxonomy" id="392030"/>
    <lineage>
        <taxon>Eukaryota</taxon>
        <taxon>Metazoa</taxon>
        <taxon>Spiralia</taxon>
        <taxon>Gnathifera</taxon>
        <taxon>Rotifera</taxon>
        <taxon>Eurotatoria</taxon>
        <taxon>Bdelloidea</taxon>
        <taxon>Philodinida</taxon>
        <taxon>Philodinidae</taxon>
        <taxon>Rotaria</taxon>
    </lineage>
</organism>
<keyword evidence="12" id="KW-1185">Reference proteome</keyword>
<evidence type="ECO:0000256" key="3">
    <source>
        <dbReference type="ARBA" id="ARBA00022679"/>
    </source>
</evidence>
<keyword evidence="2" id="KW-0723">Serine/threonine-protein kinase</keyword>
<dbReference type="EC" id="2.7.11.1" evidence="1"/>
<dbReference type="Proteomes" id="UP000663866">
    <property type="component" value="Unassembled WGS sequence"/>
</dbReference>
<dbReference type="GO" id="GO:0004674">
    <property type="term" value="F:protein serine/threonine kinase activity"/>
    <property type="evidence" value="ECO:0007669"/>
    <property type="project" value="UniProtKB-KW"/>
</dbReference>
<evidence type="ECO:0000256" key="2">
    <source>
        <dbReference type="ARBA" id="ARBA00022527"/>
    </source>
</evidence>
<dbReference type="SUPFAM" id="SSF48403">
    <property type="entry name" value="Ankyrin repeat"/>
    <property type="match status" value="1"/>
</dbReference>
<evidence type="ECO:0000256" key="9">
    <source>
        <dbReference type="SAM" id="MobiDB-lite"/>
    </source>
</evidence>
<feature type="binding site" evidence="8">
    <location>
        <position position="55"/>
    </location>
    <ligand>
        <name>ATP</name>
        <dbReference type="ChEBI" id="CHEBI:30616"/>
    </ligand>
</feature>
<sequence length="885" mass="102026">MDPNTTGTGSSMYLPTKNEFLIGGKYRLVRKIGSGSFGDIYLGINITNGEEVAIKLESVKARHPQLLYESKLYKILQGGIGIPHIRYYAQEKDYNVLIMDLLGPSFEDLFNFCSRRFTMKTVLMLADQMIGRIEFVYNKNFIYRDIKSDDFLMGVGRHCNKVFLIDFGLAKKYRDNRTRQHIPYREDRNLTGKPRFASINTHLGIEQSRRDDMESLGYVLMYFNRGSLPWQGLEAATEKQKYEKISEKKTGFPAEFAMYLNYCRGLRFEEAPDYMFLRQLFRILFRTLNHQYDFTFDWTMLEQKVANLASSLAAVTSTSDETTATTISTTMVPQQVSTAQMTSTNTVNTVNNGATPGSPTTSPFYDARRENNINLVEHYLKTMTVEAVDRIEQNGSTALHAAAYRGHDKIVELLLQKGASCSVKNKYNSTPLEEAKIDRIRQLIRRRLTKNRFVGDYVEWIVSTNDTDYITHEYFKKLESYGNDPKFHKLIGYIKRHYLETELQDVDGIDKIKKYFDQAINEKDPAYLLTAYTADTGFYATLNVHLAQLNLERLTAKENPYTADTGFYATLNVHLAQLNLERLTAKENRSRAYYIGILAAHPKFDTLSYIGKVFRRMIITTHDLEKCKIGTRILTKSFSSASKQKNIASNFYINQDDTSSRLSVLCTYKIRNKRTALDMQQVSLYQYKEEVLILPYSAFKITKIHPNKNNSPQVEIELKESYTADTGFYATLNVHLAQLNLERLTAKENRSRAYYIGILAAHPKFDTLSYIGKVFRRMIITTHDLEKCKIGTRILTKSFSSASKQKNIASNFYINQDDTSSRLSVLCTYKIRNKRTALDMQQVSLYQYKEEVLILPYSAFKITKIHPNKNNSPQVEIELKECEPW</sequence>
<dbReference type="InterPro" id="IPR017441">
    <property type="entry name" value="Protein_kinase_ATP_BS"/>
</dbReference>
<reference evidence="11" key="1">
    <citation type="submission" date="2021-02" db="EMBL/GenBank/DDBJ databases">
        <authorList>
            <person name="Nowell W R."/>
        </authorList>
    </citation>
    <scope>NUCLEOTIDE SEQUENCE</scope>
</reference>
<dbReference type="InterPro" id="IPR011009">
    <property type="entry name" value="Kinase-like_dom_sf"/>
</dbReference>
<dbReference type="EMBL" id="CAJOBG010000440">
    <property type="protein sequence ID" value="CAF3814901.1"/>
    <property type="molecule type" value="Genomic_DNA"/>
</dbReference>
<name>A0A819C8Z9_9BILA</name>
<keyword evidence="3" id="KW-0808">Transferase</keyword>
<dbReference type="Gene3D" id="1.25.40.20">
    <property type="entry name" value="Ankyrin repeat-containing domain"/>
    <property type="match status" value="1"/>
</dbReference>
<dbReference type="Gene3D" id="1.10.510.10">
    <property type="entry name" value="Transferase(Phosphotransferase) domain 1"/>
    <property type="match status" value="1"/>
</dbReference>
<gene>
    <name evidence="11" type="ORF">OVN521_LOCUS4679</name>
</gene>
<evidence type="ECO:0000313" key="11">
    <source>
        <dbReference type="EMBL" id="CAF3814901.1"/>
    </source>
</evidence>
<dbReference type="Gene3D" id="3.90.176.10">
    <property type="entry name" value="Toxin ADP-ribosyltransferase, Chain A, domain 1"/>
    <property type="match status" value="2"/>
</dbReference>
<dbReference type="GO" id="GO:0005524">
    <property type="term" value="F:ATP binding"/>
    <property type="evidence" value="ECO:0007669"/>
    <property type="project" value="UniProtKB-UniRule"/>
</dbReference>
<accession>A0A819C8Z9</accession>
<keyword evidence="6 8" id="KW-0067">ATP-binding</keyword>
<keyword evidence="4 8" id="KW-0547">Nucleotide-binding</keyword>
<evidence type="ECO:0000259" key="10">
    <source>
        <dbReference type="PROSITE" id="PS50011"/>
    </source>
</evidence>
<dbReference type="SUPFAM" id="SSF56399">
    <property type="entry name" value="ADP-ribosylation"/>
    <property type="match status" value="2"/>
</dbReference>
<evidence type="ECO:0000313" key="12">
    <source>
        <dbReference type="Proteomes" id="UP000663866"/>
    </source>
</evidence>
<dbReference type="Pfam" id="PF00069">
    <property type="entry name" value="Pkinase"/>
    <property type="match status" value="1"/>
</dbReference>
<protein>
    <recommendedName>
        <fullName evidence="1">non-specific serine/threonine protein kinase</fullName>
        <ecNumber evidence="1">2.7.11.1</ecNumber>
    </recommendedName>
</protein>
<dbReference type="FunFam" id="1.10.510.10:FF:000596">
    <property type="entry name" value="CK1 family protein kinase"/>
    <property type="match status" value="1"/>
</dbReference>
<dbReference type="InterPro" id="IPR000719">
    <property type="entry name" value="Prot_kinase_dom"/>
</dbReference>
<feature type="region of interest" description="Disordered" evidence="9">
    <location>
        <begin position="346"/>
        <end position="366"/>
    </location>
</feature>
<dbReference type="SUPFAM" id="SSF56112">
    <property type="entry name" value="Protein kinase-like (PK-like)"/>
    <property type="match status" value="1"/>
</dbReference>
<evidence type="ECO:0000256" key="1">
    <source>
        <dbReference type="ARBA" id="ARBA00012513"/>
    </source>
</evidence>
<evidence type="ECO:0000256" key="6">
    <source>
        <dbReference type="ARBA" id="ARBA00022840"/>
    </source>
</evidence>
<dbReference type="PROSITE" id="PS50297">
    <property type="entry name" value="ANK_REP_REGION"/>
    <property type="match status" value="1"/>
</dbReference>
<dbReference type="PROSITE" id="PS50011">
    <property type="entry name" value="PROTEIN_KINASE_DOM"/>
    <property type="match status" value="1"/>
</dbReference>
<dbReference type="InterPro" id="IPR036770">
    <property type="entry name" value="Ankyrin_rpt-contain_sf"/>
</dbReference>
<dbReference type="PANTHER" id="PTHR11909">
    <property type="entry name" value="CASEIN KINASE-RELATED"/>
    <property type="match status" value="1"/>
</dbReference>
<dbReference type="PROSITE" id="PS50088">
    <property type="entry name" value="ANK_REPEAT"/>
    <property type="match status" value="1"/>
</dbReference>
<dbReference type="FunFam" id="3.30.200.20:FF:000538">
    <property type="entry name" value="Putative Casein kinase I"/>
    <property type="match status" value="1"/>
</dbReference>